<feature type="compositionally biased region" description="Polar residues" evidence="1">
    <location>
        <begin position="90"/>
        <end position="101"/>
    </location>
</feature>
<dbReference type="Proteomes" id="UP001177744">
    <property type="component" value="Unassembled WGS sequence"/>
</dbReference>
<evidence type="ECO:0000256" key="1">
    <source>
        <dbReference type="SAM" id="MobiDB-lite"/>
    </source>
</evidence>
<keyword evidence="3" id="KW-1185">Reference proteome</keyword>
<comment type="caution">
    <text evidence="2">The sequence shown here is derived from an EMBL/GenBank/DDBJ whole genome shotgun (WGS) entry which is preliminary data.</text>
</comment>
<dbReference type="GO" id="GO:0034243">
    <property type="term" value="P:regulation of transcription elongation by RNA polymerase II"/>
    <property type="evidence" value="ECO:0007669"/>
    <property type="project" value="InterPro"/>
</dbReference>
<dbReference type="PANTHER" id="PTHR46379:SF1">
    <property type="entry name" value="ZINC FINGER MYND DOMAIN-CONTAINING PROTEIN 11"/>
    <property type="match status" value="1"/>
</dbReference>
<evidence type="ECO:0000313" key="2">
    <source>
        <dbReference type="EMBL" id="KAK1338639.1"/>
    </source>
</evidence>
<dbReference type="GO" id="GO:0005634">
    <property type="term" value="C:nucleus"/>
    <property type="evidence" value="ECO:0007669"/>
    <property type="project" value="TreeGrafter"/>
</dbReference>
<protein>
    <submittedName>
        <fullName evidence="2">Uncharacterized protein</fullName>
    </submittedName>
</protein>
<name>A0AA40LP56_CNENI</name>
<organism evidence="2 3">
    <name type="scientific">Cnephaeus nilssonii</name>
    <name type="common">Northern bat</name>
    <name type="synonym">Eptesicus nilssonii</name>
    <dbReference type="NCBI Taxonomy" id="3371016"/>
    <lineage>
        <taxon>Eukaryota</taxon>
        <taxon>Metazoa</taxon>
        <taxon>Chordata</taxon>
        <taxon>Craniata</taxon>
        <taxon>Vertebrata</taxon>
        <taxon>Euteleostomi</taxon>
        <taxon>Mammalia</taxon>
        <taxon>Eutheria</taxon>
        <taxon>Laurasiatheria</taxon>
        <taxon>Chiroptera</taxon>
        <taxon>Yangochiroptera</taxon>
        <taxon>Vespertilionidae</taxon>
        <taxon>Cnephaeus</taxon>
    </lineage>
</organism>
<dbReference type="AlphaFoldDB" id="A0AA40LP56"/>
<proteinExistence type="predicted"/>
<reference evidence="2" key="1">
    <citation type="submission" date="2023-06" db="EMBL/GenBank/DDBJ databases">
        <title>Reference genome for the Northern bat (Eptesicus nilssonii), a most northern bat species.</title>
        <authorList>
            <person name="Laine V.N."/>
            <person name="Pulliainen A.T."/>
            <person name="Lilley T.M."/>
        </authorList>
    </citation>
    <scope>NUCLEOTIDE SEQUENCE</scope>
    <source>
        <strain evidence="2">BLF_Eptnil</strain>
        <tissue evidence="2">Kidney</tissue>
    </source>
</reference>
<feature type="region of interest" description="Disordered" evidence="1">
    <location>
        <begin position="27"/>
        <end position="119"/>
    </location>
</feature>
<dbReference type="GO" id="GO:0003714">
    <property type="term" value="F:transcription corepressor activity"/>
    <property type="evidence" value="ECO:0007669"/>
    <property type="project" value="InterPro"/>
</dbReference>
<dbReference type="GO" id="GO:0009966">
    <property type="term" value="P:regulation of signal transduction"/>
    <property type="evidence" value="ECO:0007669"/>
    <property type="project" value="TreeGrafter"/>
</dbReference>
<evidence type="ECO:0000313" key="3">
    <source>
        <dbReference type="Proteomes" id="UP001177744"/>
    </source>
</evidence>
<gene>
    <name evidence="2" type="ORF">QTO34_019293</name>
</gene>
<feature type="non-terminal residue" evidence="2">
    <location>
        <position position="119"/>
    </location>
</feature>
<dbReference type="PANTHER" id="PTHR46379">
    <property type="entry name" value="ZINC FINGER MYND DOMAIN-CONTAINING"/>
    <property type="match status" value="1"/>
</dbReference>
<dbReference type="EMBL" id="JAULJE010000009">
    <property type="protein sequence ID" value="KAK1338639.1"/>
    <property type="molecule type" value="Genomic_DNA"/>
</dbReference>
<accession>A0AA40LP56</accession>
<sequence length="119" mass="13246">MGERPVMSRNCISISFVKGRFWKSKNEALGEEEAESSISSTSNEQLTVTQEPRAKKDVEPKYEEPEPETEAVSSSQEIPIMPQPTEKVSVPTQTKKLSASSPRMLHRGTRPPVMESVKA</sequence>
<dbReference type="InterPro" id="IPR047269">
    <property type="entry name" value="ZMY11"/>
</dbReference>
<feature type="compositionally biased region" description="Basic and acidic residues" evidence="1">
    <location>
        <begin position="52"/>
        <end position="64"/>
    </location>
</feature>